<dbReference type="RefSeq" id="WP_105016308.1">
    <property type="nucleotide sequence ID" value="NZ_MSCN01000001.1"/>
</dbReference>
<proteinExistence type="inferred from homology"/>
<keyword evidence="6 11" id="KW-0798">TonB box</keyword>
<evidence type="ECO:0000256" key="9">
    <source>
        <dbReference type="ARBA" id="ARBA00023237"/>
    </source>
</evidence>
<evidence type="ECO:0000256" key="12">
    <source>
        <dbReference type="SAM" id="SignalP"/>
    </source>
</evidence>
<dbReference type="InterPro" id="IPR008969">
    <property type="entry name" value="CarboxyPept-like_regulatory"/>
</dbReference>
<dbReference type="GO" id="GO:0044718">
    <property type="term" value="P:siderophore transmembrane transport"/>
    <property type="evidence" value="ECO:0007669"/>
    <property type="project" value="TreeGrafter"/>
</dbReference>
<sequence>MIKKILLITMLLSTCYLSSQKTVTGTVKDNTGLLPNVSISEKGTKKGVVTDFDGKFSIKVSKDNSILVFRYLGYKTLELSVENKLKIVVVLEEDAESLDEIVVNALGIQVDKRTLGATVSTLKSEDIENTGEVNLINALQGKVSGVRIARSNGDPGAGSIIQFRGANTITGNSQPLIILDGVPISNDNFNGSNDPDGGTSQQSRLNDISDDDIETINFLKGASAAAVWGSQAANGVIVITTKRGKNTGKIKVRYRSSYYMDEISRMHGLQETFGQGRGGVYSNTITDSFSWGDRISERSGAPDVFFPKDQEGYFLDQNNREWLRIQTKNSQETFVQSNQDQVIQKAFSTKQFISMSNANDNGSYYLSFSHANQNGIIKRSNYKRTSAFFSGRYKFDEKLKVNTRIRYTRTESNRIQQGSNFAGLFLGLLRASPDFDISGYEGTYFDTNGVPSRGRQRSYRNPIGASANPGYNNALWTVFNQESPSVVDRIIFSSDFDYKVNHWLSLKLRPSYDTYFDERRYFFPINTAGRGAGRFQLDNINRSIFNVDFIARTKTFSLNENLNGNFILGYNYNSQLRKSVYNRAQQFLINSDAQTFTNNSDPELPRNFITRRRKFRVFYTAGFEYKNQFFLNTTAAVEKASTINGAFFYPSVDFSWLFSETEVIGNLDFVNTAKLRLGVGQVGVEPLPHRAQTTYESPTYSDFGDPLELLQFGGGFRFNNNLGNPNLKPEIKTEYEAGLDFSLFDKRLKLNVTYYFNEIRDILFRVPLSPSSGADNIYDNGATMQNRGIEIDFDYKFINQRKGLKASIYGNFNNNRNEVTQIKGTNSIPLTTQSISSRAVLGEQLGVLWGSRARRNADGSFDLDANGFPQIAEEEGVIGDPNPDWRGGAGLKLNYKNFSANILVEHSQGGAFAERTRFILSSFGTHADVGNVVTPDVPITDYAGVVHPAGVEVRGNIKDFGAGPVLLNEPYYTTVQGFGDSVINEFAINQDASWTRLSEVTLGYTLKSKRFKKATKLSSATINITGRNLFLWSDIQGVDPQTNQTGVTNGFGIDYFTNPATRTFLVSLNVSF</sequence>
<organism evidence="15 16">
    <name type="scientific">Polaribacter porphyrae</name>
    <dbReference type="NCBI Taxonomy" id="1137780"/>
    <lineage>
        <taxon>Bacteria</taxon>
        <taxon>Pseudomonadati</taxon>
        <taxon>Bacteroidota</taxon>
        <taxon>Flavobacteriia</taxon>
        <taxon>Flavobacteriales</taxon>
        <taxon>Flavobacteriaceae</taxon>
    </lineage>
</organism>
<dbReference type="Proteomes" id="UP000238882">
    <property type="component" value="Unassembled WGS sequence"/>
</dbReference>
<reference evidence="15 16" key="1">
    <citation type="submission" date="2016-12" db="EMBL/GenBank/DDBJ databases">
        <title>Trade-off between light-utilization and light-protection in marine flavobacteria.</title>
        <authorList>
            <person name="Kumagai Y."/>
            <person name="Yoshizawa S."/>
            <person name="Kogure K."/>
            <person name="Iwasaki W."/>
        </authorList>
    </citation>
    <scope>NUCLEOTIDE SEQUENCE [LARGE SCALE GENOMIC DNA]</scope>
    <source>
        <strain evidence="15 16">NBRC 108759</strain>
    </source>
</reference>
<accession>A0A2S7WQX5</accession>
<keyword evidence="5 12" id="KW-0732">Signal</keyword>
<dbReference type="InterPro" id="IPR012910">
    <property type="entry name" value="Plug_dom"/>
</dbReference>
<dbReference type="InterPro" id="IPR023996">
    <property type="entry name" value="TonB-dep_OMP_SusC/RagA"/>
</dbReference>
<evidence type="ECO:0000256" key="6">
    <source>
        <dbReference type="ARBA" id="ARBA00023077"/>
    </source>
</evidence>
<dbReference type="PROSITE" id="PS52016">
    <property type="entry name" value="TONB_DEPENDENT_REC_3"/>
    <property type="match status" value="1"/>
</dbReference>
<evidence type="ECO:0008006" key="17">
    <source>
        <dbReference type="Google" id="ProtNLM"/>
    </source>
</evidence>
<dbReference type="InterPro" id="IPR023997">
    <property type="entry name" value="TonB-dep_OMP_SusC/RagA_CS"/>
</dbReference>
<keyword evidence="4 10" id="KW-0812">Transmembrane</keyword>
<evidence type="ECO:0000256" key="1">
    <source>
        <dbReference type="ARBA" id="ARBA00004571"/>
    </source>
</evidence>
<evidence type="ECO:0000259" key="13">
    <source>
        <dbReference type="Pfam" id="PF00593"/>
    </source>
</evidence>
<dbReference type="PANTHER" id="PTHR30069">
    <property type="entry name" value="TONB-DEPENDENT OUTER MEMBRANE RECEPTOR"/>
    <property type="match status" value="1"/>
</dbReference>
<feature type="domain" description="TonB-dependent receptor plug" evidence="14">
    <location>
        <begin position="112"/>
        <end position="236"/>
    </location>
</feature>
<dbReference type="OrthoDB" id="9768177at2"/>
<comment type="caution">
    <text evidence="15">The sequence shown here is derived from an EMBL/GenBank/DDBJ whole genome shotgun (WGS) entry which is preliminary data.</text>
</comment>
<evidence type="ECO:0000256" key="2">
    <source>
        <dbReference type="ARBA" id="ARBA00022448"/>
    </source>
</evidence>
<dbReference type="InterPro" id="IPR039426">
    <property type="entry name" value="TonB-dep_rcpt-like"/>
</dbReference>
<dbReference type="GO" id="GO:0009279">
    <property type="term" value="C:cell outer membrane"/>
    <property type="evidence" value="ECO:0007669"/>
    <property type="project" value="UniProtKB-SubCell"/>
</dbReference>
<keyword evidence="16" id="KW-1185">Reference proteome</keyword>
<dbReference type="InterPro" id="IPR037066">
    <property type="entry name" value="Plug_dom_sf"/>
</dbReference>
<evidence type="ECO:0000313" key="15">
    <source>
        <dbReference type="EMBL" id="PQJ79712.1"/>
    </source>
</evidence>
<keyword evidence="9 10" id="KW-0998">Cell outer membrane</keyword>
<dbReference type="AlphaFoldDB" id="A0A2S7WQX5"/>
<comment type="subcellular location">
    <subcellularLocation>
        <location evidence="1 10">Cell outer membrane</location>
        <topology evidence="1 10">Multi-pass membrane protein</topology>
    </subcellularLocation>
</comment>
<comment type="similarity">
    <text evidence="10 11">Belongs to the TonB-dependent receptor family.</text>
</comment>
<dbReference type="Gene3D" id="2.170.130.10">
    <property type="entry name" value="TonB-dependent receptor, plug domain"/>
    <property type="match status" value="1"/>
</dbReference>
<dbReference type="PANTHER" id="PTHR30069:SF29">
    <property type="entry name" value="HEMOGLOBIN AND HEMOGLOBIN-HAPTOGLOBIN-BINDING PROTEIN 1-RELATED"/>
    <property type="match status" value="1"/>
</dbReference>
<evidence type="ECO:0000256" key="7">
    <source>
        <dbReference type="ARBA" id="ARBA00023136"/>
    </source>
</evidence>
<evidence type="ECO:0000256" key="3">
    <source>
        <dbReference type="ARBA" id="ARBA00022452"/>
    </source>
</evidence>
<dbReference type="NCBIfam" id="TIGR04056">
    <property type="entry name" value="OMP_RagA_SusC"/>
    <property type="match status" value="1"/>
</dbReference>
<protein>
    <recommendedName>
        <fullName evidence="17">SusC/RagA family TonB-linked outer membrane protein</fullName>
    </recommendedName>
</protein>
<dbReference type="GO" id="GO:0015344">
    <property type="term" value="F:siderophore uptake transmembrane transporter activity"/>
    <property type="evidence" value="ECO:0007669"/>
    <property type="project" value="TreeGrafter"/>
</dbReference>
<dbReference type="SUPFAM" id="SSF56935">
    <property type="entry name" value="Porins"/>
    <property type="match status" value="1"/>
</dbReference>
<gene>
    <name evidence="15" type="ORF">BTO18_11250</name>
</gene>
<name>A0A2S7WQX5_9FLAO</name>
<keyword evidence="3 10" id="KW-1134">Transmembrane beta strand</keyword>
<evidence type="ECO:0000256" key="8">
    <source>
        <dbReference type="ARBA" id="ARBA00023170"/>
    </source>
</evidence>
<dbReference type="Pfam" id="PF13715">
    <property type="entry name" value="CarbopepD_reg_2"/>
    <property type="match status" value="1"/>
</dbReference>
<feature type="domain" description="TonB-dependent receptor-like beta-barrel" evidence="13">
    <location>
        <begin position="441"/>
        <end position="895"/>
    </location>
</feature>
<keyword evidence="7 10" id="KW-0472">Membrane</keyword>
<feature type="signal peptide" evidence="12">
    <location>
        <begin position="1"/>
        <end position="21"/>
    </location>
</feature>
<evidence type="ECO:0000256" key="4">
    <source>
        <dbReference type="ARBA" id="ARBA00022692"/>
    </source>
</evidence>
<dbReference type="Gene3D" id="2.40.170.20">
    <property type="entry name" value="TonB-dependent receptor, beta-barrel domain"/>
    <property type="match status" value="1"/>
</dbReference>
<feature type="chain" id="PRO_5015740581" description="SusC/RagA family TonB-linked outer membrane protein" evidence="12">
    <location>
        <begin position="22"/>
        <end position="1072"/>
    </location>
</feature>
<evidence type="ECO:0000256" key="10">
    <source>
        <dbReference type="PROSITE-ProRule" id="PRU01360"/>
    </source>
</evidence>
<dbReference type="InterPro" id="IPR000531">
    <property type="entry name" value="Beta-barrel_TonB"/>
</dbReference>
<dbReference type="Pfam" id="PF07715">
    <property type="entry name" value="Plug"/>
    <property type="match status" value="1"/>
</dbReference>
<keyword evidence="8" id="KW-0675">Receptor</keyword>
<evidence type="ECO:0000259" key="14">
    <source>
        <dbReference type="Pfam" id="PF07715"/>
    </source>
</evidence>
<dbReference type="Pfam" id="PF00593">
    <property type="entry name" value="TonB_dep_Rec_b-barrel"/>
    <property type="match status" value="1"/>
</dbReference>
<evidence type="ECO:0000256" key="5">
    <source>
        <dbReference type="ARBA" id="ARBA00022729"/>
    </source>
</evidence>
<keyword evidence="2 10" id="KW-0813">Transport</keyword>
<dbReference type="EMBL" id="MSCN01000001">
    <property type="protein sequence ID" value="PQJ79712.1"/>
    <property type="molecule type" value="Genomic_DNA"/>
</dbReference>
<evidence type="ECO:0000313" key="16">
    <source>
        <dbReference type="Proteomes" id="UP000238882"/>
    </source>
</evidence>
<evidence type="ECO:0000256" key="11">
    <source>
        <dbReference type="RuleBase" id="RU003357"/>
    </source>
</evidence>
<dbReference type="NCBIfam" id="TIGR04057">
    <property type="entry name" value="SusC_RagA_signa"/>
    <property type="match status" value="1"/>
</dbReference>
<dbReference type="SUPFAM" id="SSF49464">
    <property type="entry name" value="Carboxypeptidase regulatory domain-like"/>
    <property type="match status" value="1"/>
</dbReference>
<dbReference type="InterPro" id="IPR036942">
    <property type="entry name" value="Beta-barrel_TonB_sf"/>
</dbReference>